<dbReference type="AlphaFoldDB" id="W2CI68"/>
<gene>
    <name evidence="1" type="ORF">T230_10405</name>
</gene>
<sequence length="83" mass="8808">MKFSFSVFGGMETGETGEILLALTQICDLDVPGVGAYCIRPTGTRPFLASPSSFLALTQEKKQKKVKAPPGPGKLAGYLWGVC</sequence>
<comment type="caution">
    <text evidence="1">The sequence shown here is derived from an EMBL/GenBank/DDBJ whole genome shotgun (WGS) entry which is preliminary data.</text>
</comment>
<evidence type="ECO:0000313" key="2">
    <source>
        <dbReference type="Proteomes" id="UP000034982"/>
    </source>
</evidence>
<evidence type="ECO:0000313" key="1">
    <source>
        <dbReference type="EMBL" id="ETK06830.1"/>
    </source>
</evidence>
<dbReference type="Proteomes" id="UP000034982">
    <property type="component" value="Unassembled WGS sequence"/>
</dbReference>
<organism evidence="1 2">
    <name type="scientific">Tannerella sp. oral taxon BU063 isolate Cell 1/3</name>
    <dbReference type="NCBI Taxonomy" id="1411022"/>
    <lineage>
        <taxon>Bacteria</taxon>
        <taxon>Pseudomonadati</taxon>
        <taxon>Bacteroidota</taxon>
        <taxon>Bacteroidia</taxon>
        <taxon>Bacteroidales</taxon>
        <taxon>Tannerellaceae</taxon>
        <taxon>Tannerella</taxon>
    </lineage>
</organism>
<accession>W2CI68</accession>
<protein>
    <submittedName>
        <fullName evidence="1">Uncharacterized protein</fullName>
    </submittedName>
</protein>
<proteinExistence type="predicted"/>
<name>W2CI68_9BACT</name>
<reference evidence="1 2" key="1">
    <citation type="submission" date="2013-11" db="EMBL/GenBank/DDBJ databases">
        <title>Single cell genomics of uncultured Tannerella BU063 (oral taxon 286).</title>
        <authorList>
            <person name="Beall C.J."/>
            <person name="Campbell A.G."/>
            <person name="Griffen A.L."/>
            <person name="Podar M."/>
            <person name="Leys E.J."/>
        </authorList>
    </citation>
    <scope>NUCLEOTIDE SEQUENCE [LARGE SCALE GENOMIC DNA]</scope>
    <source>
        <strain evidence="1">Cell 1/3</strain>
    </source>
</reference>
<dbReference type="EMBL" id="AYYE01001129">
    <property type="protein sequence ID" value="ETK06830.1"/>
    <property type="molecule type" value="Genomic_DNA"/>
</dbReference>